<reference evidence="5" key="1">
    <citation type="submission" date="2018-05" db="EMBL/GenBank/DDBJ databases">
        <title>Pedobacter paludis sp. nov., isolated from wetland soil.</title>
        <authorList>
            <person name="Zhang Y."/>
        </authorList>
    </citation>
    <scope>NUCLEOTIDE SEQUENCE [LARGE SCALE GENOMIC DNA]</scope>
    <source>
        <strain evidence="5">R-8</strain>
    </source>
</reference>
<feature type="binding site" evidence="3">
    <location>
        <position position="113"/>
    </location>
    <ligand>
        <name>a divalent metal cation</name>
        <dbReference type="ChEBI" id="CHEBI:60240"/>
    </ligand>
</feature>
<name>A0A317EVK8_9SPHI</name>
<keyword evidence="5" id="KW-1185">Reference proteome</keyword>
<dbReference type="SUPFAM" id="SSF109854">
    <property type="entry name" value="DinB/YfiT-like putative metalloenzymes"/>
    <property type="match status" value="1"/>
</dbReference>
<dbReference type="InterPro" id="IPR034660">
    <property type="entry name" value="DinB/YfiT-like"/>
</dbReference>
<evidence type="ECO:0000256" key="3">
    <source>
        <dbReference type="PIRSR" id="PIRSR607837-1"/>
    </source>
</evidence>
<evidence type="ECO:0000313" key="4">
    <source>
        <dbReference type="EMBL" id="PWS30794.1"/>
    </source>
</evidence>
<evidence type="ECO:0000256" key="1">
    <source>
        <dbReference type="ARBA" id="ARBA00008635"/>
    </source>
</evidence>
<dbReference type="AlphaFoldDB" id="A0A317EVK8"/>
<dbReference type="Gene3D" id="1.20.120.450">
    <property type="entry name" value="dinb family like domain"/>
    <property type="match status" value="1"/>
</dbReference>
<dbReference type="OrthoDB" id="9811413at2"/>
<dbReference type="EMBL" id="QGNY01000005">
    <property type="protein sequence ID" value="PWS30794.1"/>
    <property type="molecule type" value="Genomic_DNA"/>
</dbReference>
<keyword evidence="2 3" id="KW-0479">Metal-binding</keyword>
<comment type="similarity">
    <text evidence="1">Belongs to the DinB family.</text>
</comment>
<gene>
    <name evidence="4" type="ORF">DF947_14355</name>
</gene>
<dbReference type="PANTHER" id="PTHR37302">
    <property type="entry name" value="SLR1116 PROTEIN"/>
    <property type="match status" value="1"/>
</dbReference>
<evidence type="ECO:0000313" key="5">
    <source>
        <dbReference type="Proteomes" id="UP000245391"/>
    </source>
</evidence>
<sequence>MLREILHYTQVADKKLIGIFQSEQDISLKAIALFSHVLNAQHIWANRILNQKPKFGVWDEIEASLFAKISEENFKLFETIFDTVPLDEEITYRNSRGEFTNLVQDILFHVANHSTYHRAQIATLFKGSGIYPPVTDYIMLKREHQL</sequence>
<feature type="binding site" evidence="3">
    <location>
        <position position="117"/>
    </location>
    <ligand>
        <name>a divalent metal cation</name>
        <dbReference type="ChEBI" id="CHEBI:60240"/>
    </ligand>
</feature>
<comment type="caution">
    <text evidence="4">The sequence shown here is derived from an EMBL/GenBank/DDBJ whole genome shotgun (WGS) entry which is preliminary data.</text>
</comment>
<dbReference type="RefSeq" id="WP_109930746.1">
    <property type="nucleotide sequence ID" value="NZ_QGNY01000005.1"/>
</dbReference>
<protein>
    <submittedName>
        <fullName evidence="4">Damage-inducible protein DinB</fullName>
    </submittedName>
</protein>
<proteinExistence type="inferred from homology"/>
<organism evidence="4 5">
    <name type="scientific">Pedobacter paludis</name>
    <dbReference type="NCBI Taxonomy" id="2203212"/>
    <lineage>
        <taxon>Bacteria</taxon>
        <taxon>Pseudomonadati</taxon>
        <taxon>Bacteroidota</taxon>
        <taxon>Sphingobacteriia</taxon>
        <taxon>Sphingobacteriales</taxon>
        <taxon>Sphingobacteriaceae</taxon>
        <taxon>Pedobacter</taxon>
    </lineage>
</organism>
<dbReference type="GO" id="GO:0046872">
    <property type="term" value="F:metal ion binding"/>
    <property type="evidence" value="ECO:0007669"/>
    <property type="project" value="UniProtKB-KW"/>
</dbReference>
<feature type="binding site" evidence="3">
    <location>
        <position position="36"/>
    </location>
    <ligand>
        <name>a divalent metal cation</name>
        <dbReference type="ChEBI" id="CHEBI:60240"/>
    </ligand>
</feature>
<dbReference type="InterPro" id="IPR007837">
    <property type="entry name" value="DinB"/>
</dbReference>
<dbReference type="Proteomes" id="UP000245391">
    <property type="component" value="Unassembled WGS sequence"/>
</dbReference>
<accession>A0A317EVK8</accession>
<dbReference type="PANTHER" id="PTHR37302:SF3">
    <property type="entry name" value="DAMAGE-INDUCIBLE PROTEIN DINB"/>
    <property type="match status" value="1"/>
</dbReference>
<dbReference type="Pfam" id="PF05163">
    <property type="entry name" value="DinB"/>
    <property type="match status" value="1"/>
</dbReference>
<evidence type="ECO:0000256" key="2">
    <source>
        <dbReference type="ARBA" id="ARBA00022723"/>
    </source>
</evidence>